<accession>A0AAV3R1I0</accession>
<keyword evidence="3" id="KW-1185">Reference proteome</keyword>
<name>A0AAV3R1I0_LITER</name>
<feature type="region of interest" description="Disordered" evidence="1">
    <location>
        <begin position="76"/>
        <end position="105"/>
    </location>
</feature>
<dbReference type="EMBL" id="BAABME010024405">
    <property type="protein sequence ID" value="GAA0170155.1"/>
    <property type="molecule type" value="Genomic_DNA"/>
</dbReference>
<comment type="caution">
    <text evidence="2">The sequence shown here is derived from an EMBL/GenBank/DDBJ whole genome shotgun (WGS) entry which is preliminary data.</text>
</comment>
<evidence type="ECO:0000313" key="3">
    <source>
        <dbReference type="Proteomes" id="UP001454036"/>
    </source>
</evidence>
<dbReference type="AlphaFoldDB" id="A0AAV3R1I0"/>
<protein>
    <submittedName>
        <fullName evidence="2">Uncharacterized protein</fullName>
    </submittedName>
</protein>
<sequence>MACFMAEGKQVGLAIPALSNIYCGPNILARSETPGNDTKANVPFHYAIFPSHGARFCTTRAYDKWLETFHAKYRKETFLPPPPQGDNMKTNDPSESPLNLPPRPVHGKGKELRLCKEKGVTPSFAHITPQMSSSGKRTLSLDTNGVYDNDDRNFKHIRTKEPVVADGPPFKGDLLPTNQTLNAVEDVQGHDLGHQSSCYGDSGDVLDKKSDANSSAFELVEASAKPLRSPTSFSLVAPEPSIFEGVSFIENMAQSFANATWGKLCEKLLTKSLNDVLTMEDEVNHAL</sequence>
<evidence type="ECO:0000313" key="2">
    <source>
        <dbReference type="EMBL" id="GAA0170155.1"/>
    </source>
</evidence>
<organism evidence="2 3">
    <name type="scientific">Lithospermum erythrorhizon</name>
    <name type="common">Purple gromwell</name>
    <name type="synonym">Lithospermum officinale var. erythrorhizon</name>
    <dbReference type="NCBI Taxonomy" id="34254"/>
    <lineage>
        <taxon>Eukaryota</taxon>
        <taxon>Viridiplantae</taxon>
        <taxon>Streptophyta</taxon>
        <taxon>Embryophyta</taxon>
        <taxon>Tracheophyta</taxon>
        <taxon>Spermatophyta</taxon>
        <taxon>Magnoliopsida</taxon>
        <taxon>eudicotyledons</taxon>
        <taxon>Gunneridae</taxon>
        <taxon>Pentapetalae</taxon>
        <taxon>asterids</taxon>
        <taxon>lamiids</taxon>
        <taxon>Boraginales</taxon>
        <taxon>Boraginaceae</taxon>
        <taxon>Boraginoideae</taxon>
        <taxon>Lithospermeae</taxon>
        <taxon>Lithospermum</taxon>
    </lineage>
</organism>
<evidence type="ECO:0000256" key="1">
    <source>
        <dbReference type="SAM" id="MobiDB-lite"/>
    </source>
</evidence>
<dbReference type="Proteomes" id="UP001454036">
    <property type="component" value="Unassembled WGS sequence"/>
</dbReference>
<feature type="compositionally biased region" description="Polar residues" evidence="1">
    <location>
        <begin position="87"/>
        <end position="97"/>
    </location>
</feature>
<gene>
    <name evidence="2" type="ORF">LIER_40899</name>
</gene>
<proteinExistence type="predicted"/>
<reference evidence="2 3" key="1">
    <citation type="submission" date="2024-01" db="EMBL/GenBank/DDBJ databases">
        <title>The complete chloroplast genome sequence of Lithospermum erythrorhizon: insights into the phylogenetic relationship among Boraginaceae species and the maternal lineages of purple gromwells.</title>
        <authorList>
            <person name="Okada T."/>
            <person name="Watanabe K."/>
        </authorList>
    </citation>
    <scope>NUCLEOTIDE SEQUENCE [LARGE SCALE GENOMIC DNA]</scope>
</reference>